<proteinExistence type="predicted"/>
<reference evidence="1" key="1">
    <citation type="submission" date="2021-02" db="EMBL/GenBank/DDBJ databases">
        <authorList>
            <person name="Dougan E. K."/>
            <person name="Rhodes N."/>
            <person name="Thang M."/>
            <person name="Chan C."/>
        </authorList>
    </citation>
    <scope>NUCLEOTIDE SEQUENCE</scope>
</reference>
<keyword evidence="2" id="KW-1185">Reference proteome</keyword>
<comment type="caution">
    <text evidence="1">The sequence shown here is derived from an EMBL/GenBank/DDBJ whole genome shotgun (WGS) entry which is preliminary data.</text>
</comment>
<accession>A0A812YFT1</accession>
<evidence type="ECO:0000313" key="2">
    <source>
        <dbReference type="Proteomes" id="UP000649617"/>
    </source>
</evidence>
<feature type="non-terminal residue" evidence="1">
    <location>
        <position position="1"/>
    </location>
</feature>
<evidence type="ECO:0000313" key="1">
    <source>
        <dbReference type="EMBL" id="CAE7776329.1"/>
    </source>
</evidence>
<name>A0A812YFT1_SYMPI</name>
<sequence>MVAKTQIDCHPRLESFLRHRGHYRSFTWLAMYGAETAKPVKLLSNDHFVTWLYRKLNRKKVGLGKSKACKRYVDRHGVLRYVGTKKLKSTQTLDSVEELLETMVQDRERYRQIN</sequence>
<dbReference type="EMBL" id="CAJNIZ010047809">
    <property type="protein sequence ID" value="CAE7776329.1"/>
    <property type="molecule type" value="Genomic_DNA"/>
</dbReference>
<organism evidence="1 2">
    <name type="scientific">Symbiodinium pilosum</name>
    <name type="common">Dinoflagellate</name>
    <dbReference type="NCBI Taxonomy" id="2952"/>
    <lineage>
        <taxon>Eukaryota</taxon>
        <taxon>Sar</taxon>
        <taxon>Alveolata</taxon>
        <taxon>Dinophyceae</taxon>
        <taxon>Suessiales</taxon>
        <taxon>Symbiodiniaceae</taxon>
        <taxon>Symbiodinium</taxon>
    </lineage>
</organism>
<gene>
    <name evidence="1" type="primary">NEFH</name>
    <name evidence="1" type="ORF">SPIL2461_LOCUS22988</name>
</gene>
<dbReference type="AlphaFoldDB" id="A0A812YFT1"/>
<dbReference type="Proteomes" id="UP000649617">
    <property type="component" value="Unassembled WGS sequence"/>
</dbReference>
<protein>
    <submittedName>
        <fullName evidence="1">NEFH protein</fullName>
    </submittedName>
</protein>